<feature type="binding site" evidence="9">
    <location>
        <position position="500"/>
    </location>
    <ligand>
        <name>substrate</name>
    </ligand>
</feature>
<dbReference type="AlphaFoldDB" id="A0AAV0KA39"/>
<evidence type="ECO:0000256" key="10">
    <source>
        <dbReference type="RuleBase" id="RU000509"/>
    </source>
</evidence>
<evidence type="ECO:0000256" key="3">
    <source>
        <dbReference type="ARBA" id="ARBA00012594"/>
    </source>
</evidence>
<feature type="binding site" evidence="9">
    <location>
        <position position="133"/>
    </location>
    <ligand>
        <name>substrate</name>
    </ligand>
</feature>
<proteinExistence type="inferred from homology"/>
<sequence length="559" mass="61990">MALNTPSVINLKEPKSPRKATDDIIGSISYPQIKPTLSPRAAKGPALAADLLEQHNSLATRDYFLEESRGAKWAEKLHPLSGPHDDGNSSKVPVFVMLPLDTVTQGGKLHKPRAMNASLMALKSAGVEGVMVDAWWGLVEKDGPLRYNWEGYAELVEMAKRHGLKIQMVMSFHQCGGNVGDSCSIPLPPWVLEEISKDPDLVYTDRSGRRNPEYISLGCDSMPVLRGRTPIQVYSDFMRSFRDRFSDDLGDVIVEVQVGMGPCGELRYPSYPEGNGAWRFPGIGEFQCYDKYMRASLRAAAEEAGNPDWGIDGPQDSGEYNQFPEDTGFFRREGTWNTEYGQFFLEWYSSILLQHGENILEAAEGIFQGTGAKLSGKVAGIHWHYKTRSHAAELTAGYYNTRNRDGYLPIAQMFAKHGVVLNFTCMEMRDGEQPENAGCSPEGLVQQVKMATQAAGTELAGENALERYDPAAYGQVLATSTSASGTAAAGSGLSAFTYLRLNKRLFEEDNWRHMVEFVKGMSEGGRIRRLPESDTLRSDLYIGLVKDRSLRRTKEILLV</sequence>
<keyword evidence="7 10" id="KW-0624">Polysaccharide degradation</keyword>
<evidence type="ECO:0000256" key="5">
    <source>
        <dbReference type="ARBA" id="ARBA00023277"/>
    </source>
</evidence>
<dbReference type="EMBL" id="CAMGYJ010000005">
    <property type="protein sequence ID" value="CAI0417689.1"/>
    <property type="molecule type" value="Genomic_DNA"/>
</dbReference>
<feature type="region of interest" description="Disordered" evidence="11">
    <location>
        <begin position="1"/>
        <end position="22"/>
    </location>
</feature>
<dbReference type="PANTHER" id="PTHR31352">
    <property type="entry name" value="BETA-AMYLASE 1, CHLOROPLASTIC"/>
    <property type="match status" value="1"/>
</dbReference>
<dbReference type="InterPro" id="IPR017853">
    <property type="entry name" value="GH"/>
</dbReference>
<evidence type="ECO:0000256" key="2">
    <source>
        <dbReference type="ARBA" id="ARBA00005652"/>
    </source>
</evidence>
<feature type="binding site" evidence="9">
    <location>
        <begin position="463"/>
        <end position="464"/>
    </location>
    <ligand>
        <name>substrate</name>
    </ligand>
</feature>
<dbReference type="EC" id="3.2.1.2" evidence="3 10"/>
<evidence type="ECO:0000256" key="6">
    <source>
        <dbReference type="ARBA" id="ARBA00023295"/>
    </source>
</evidence>
<feature type="compositionally biased region" description="Basic and acidic residues" evidence="11">
    <location>
        <begin position="12"/>
        <end position="22"/>
    </location>
</feature>
<dbReference type="InterPro" id="IPR001371">
    <property type="entry name" value="Glyco_hydro_14B_pln"/>
</dbReference>
<dbReference type="InterPro" id="IPR001554">
    <property type="entry name" value="Glyco_hydro_14"/>
</dbReference>
<feature type="binding site" evidence="9">
    <location>
        <position position="382"/>
    </location>
    <ligand>
        <name>substrate</name>
    </ligand>
</feature>
<keyword evidence="6 10" id="KW-0326">Glycosidase</keyword>
<evidence type="ECO:0000256" key="1">
    <source>
        <dbReference type="ARBA" id="ARBA00000546"/>
    </source>
</evidence>
<dbReference type="PANTHER" id="PTHR31352:SF1">
    <property type="entry name" value="BETA-AMYLASE 3, CHLOROPLASTIC"/>
    <property type="match status" value="1"/>
</dbReference>
<comment type="catalytic activity">
    <reaction evidence="1 10">
        <text>Hydrolysis of (1-&gt;4)-alpha-D-glucosidic linkages in polysaccharides so as to remove successive maltose units from the non-reducing ends of the chains.</text>
        <dbReference type="EC" id="3.2.1.2"/>
    </reaction>
</comment>
<feature type="binding site" evidence="9">
    <location>
        <position position="173"/>
    </location>
    <ligand>
        <name>substrate</name>
    </ligand>
</feature>
<evidence type="ECO:0000313" key="13">
    <source>
        <dbReference type="Proteomes" id="UP001154282"/>
    </source>
</evidence>
<reference evidence="12" key="1">
    <citation type="submission" date="2022-08" db="EMBL/GenBank/DDBJ databases">
        <authorList>
            <person name="Gutierrez-Valencia J."/>
        </authorList>
    </citation>
    <scope>NUCLEOTIDE SEQUENCE</scope>
</reference>
<dbReference type="Proteomes" id="UP001154282">
    <property type="component" value="Unassembled WGS sequence"/>
</dbReference>
<organism evidence="12 13">
    <name type="scientific">Linum tenue</name>
    <dbReference type="NCBI Taxonomy" id="586396"/>
    <lineage>
        <taxon>Eukaryota</taxon>
        <taxon>Viridiplantae</taxon>
        <taxon>Streptophyta</taxon>
        <taxon>Embryophyta</taxon>
        <taxon>Tracheophyta</taxon>
        <taxon>Spermatophyta</taxon>
        <taxon>Magnoliopsida</taxon>
        <taxon>eudicotyledons</taxon>
        <taxon>Gunneridae</taxon>
        <taxon>Pentapetalae</taxon>
        <taxon>rosids</taxon>
        <taxon>fabids</taxon>
        <taxon>Malpighiales</taxon>
        <taxon>Linaceae</taxon>
        <taxon>Linum</taxon>
    </lineage>
</organism>
<accession>A0AAV0KA39</accession>
<feature type="binding site" evidence="9">
    <location>
        <position position="377"/>
    </location>
    <ligand>
        <name>substrate</name>
    </ligand>
</feature>
<dbReference type="Pfam" id="PF01373">
    <property type="entry name" value="Glyco_hydro_14"/>
    <property type="match status" value="1"/>
</dbReference>
<dbReference type="GO" id="GO:0000272">
    <property type="term" value="P:polysaccharide catabolic process"/>
    <property type="evidence" value="ECO:0007669"/>
    <property type="project" value="UniProtKB-KW"/>
</dbReference>
<dbReference type="InterPro" id="IPR018238">
    <property type="entry name" value="Glyco_hydro_14_CS"/>
</dbReference>
<feature type="active site" description="Proton acceptor" evidence="8">
    <location>
        <position position="462"/>
    </location>
</feature>
<dbReference type="GO" id="GO:0016161">
    <property type="term" value="F:beta-amylase activity"/>
    <property type="evidence" value="ECO:0007669"/>
    <property type="project" value="UniProtKB-EC"/>
</dbReference>
<dbReference type="SUPFAM" id="SSF51445">
    <property type="entry name" value="(Trans)glycosidases"/>
    <property type="match status" value="1"/>
</dbReference>
<dbReference type="Gene3D" id="3.20.20.80">
    <property type="entry name" value="Glycosidases"/>
    <property type="match status" value="1"/>
</dbReference>
<dbReference type="PROSITE" id="PS00506">
    <property type="entry name" value="BETA_AMYLASE_1"/>
    <property type="match status" value="1"/>
</dbReference>
<evidence type="ECO:0000256" key="7">
    <source>
        <dbReference type="ARBA" id="ARBA00023326"/>
    </source>
</evidence>
<evidence type="ECO:0000256" key="9">
    <source>
        <dbReference type="PIRSR" id="PIRSR601554-2"/>
    </source>
</evidence>
<comment type="similarity">
    <text evidence="2 10">Belongs to the glycosyl hydrolase 14 family.</text>
</comment>
<feature type="active site" description="Proton donor" evidence="8">
    <location>
        <position position="265"/>
    </location>
</feature>
<feature type="binding site" evidence="9">
    <location>
        <position position="181"/>
    </location>
    <ligand>
        <name>substrate</name>
    </ligand>
</feature>
<feature type="binding site" evidence="9">
    <location>
        <position position="424"/>
    </location>
    <ligand>
        <name>substrate</name>
    </ligand>
</feature>
<protein>
    <recommendedName>
        <fullName evidence="3 10">Beta-amylase</fullName>
        <ecNumber evidence="3 10">3.2.1.2</ecNumber>
    </recommendedName>
</protein>
<dbReference type="PRINTS" id="PR00750">
    <property type="entry name" value="BETAAMYLASE"/>
</dbReference>
<keyword evidence="5 10" id="KW-0119">Carbohydrate metabolism</keyword>
<evidence type="ECO:0000256" key="11">
    <source>
        <dbReference type="SAM" id="MobiDB-lite"/>
    </source>
</evidence>
<evidence type="ECO:0000256" key="4">
    <source>
        <dbReference type="ARBA" id="ARBA00022801"/>
    </source>
</evidence>
<dbReference type="PRINTS" id="PR00842">
    <property type="entry name" value="GLHYDLASE14B"/>
</dbReference>
<keyword evidence="4 10" id="KW-0378">Hydrolase</keyword>
<keyword evidence="13" id="KW-1185">Reference proteome</keyword>
<name>A0AAV0KA39_9ROSI</name>
<comment type="caution">
    <text evidence="12">The sequence shown here is derived from an EMBL/GenBank/DDBJ whole genome shotgun (WGS) entry which is preliminary data.</text>
</comment>
<evidence type="ECO:0000256" key="8">
    <source>
        <dbReference type="PIRSR" id="PIRSR601554-1"/>
    </source>
</evidence>
<gene>
    <name evidence="12" type="ORF">LITE_LOCUS17403</name>
</gene>
<evidence type="ECO:0000313" key="12">
    <source>
        <dbReference type="EMBL" id="CAI0417689.1"/>
    </source>
</evidence>